<name>A0ABQ0UM97_9MICO</name>
<reference evidence="1 2" key="1">
    <citation type="submission" date="2019-07" db="EMBL/GenBank/DDBJ databases">
        <title>Whole genome shotgun sequence of Frigoribacterium faeni NBRC 103066.</title>
        <authorList>
            <person name="Hosoyama A."/>
            <person name="Uohara A."/>
            <person name="Ohji S."/>
            <person name="Ichikawa N."/>
        </authorList>
    </citation>
    <scope>NUCLEOTIDE SEQUENCE [LARGE SCALE GENOMIC DNA]</scope>
    <source>
        <strain evidence="1 2">NBRC 103066</strain>
    </source>
</reference>
<dbReference type="Proteomes" id="UP000321154">
    <property type="component" value="Unassembled WGS sequence"/>
</dbReference>
<accession>A0ABQ0UM97</accession>
<dbReference type="EMBL" id="BJUV01000006">
    <property type="protein sequence ID" value="GEK82611.1"/>
    <property type="molecule type" value="Genomic_DNA"/>
</dbReference>
<proteinExistence type="predicted"/>
<evidence type="ECO:0000313" key="1">
    <source>
        <dbReference type="EMBL" id="GEK82611.1"/>
    </source>
</evidence>
<gene>
    <name evidence="1" type="ORF">FFA01_09200</name>
</gene>
<keyword evidence="2" id="KW-1185">Reference proteome</keyword>
<sequence length="73" mass="7629">MSRIGWGSWRASDDPDAVIAEDEGIAADDPHRLVRCQRSCGAAGRLEHGAVARVEIIGPHGSVGSCGDPHVPT</sequence>
<organism evidence="1 2">
    <name type="scientific">Frigoribacterium faeni</name>
    <dbReference type="NCBI Taxonomy" id="145483"/>
    <lineage>
        <taxon>Bacteria</taxon>
        <taxon>Bacillati</taxon>
        <taxon>Actinomycetota</taxon>
        <taxon>Actinomycetes</taxon>
        <taxon>Micrococcales</taxon>
        <taxon>Microbacteriaceae</taxon>
        <taxon>Frigoribacterium</taxon>
    </lineage>
</organism>
<evidence type="ECO:0000313" key="2">
    <source>
        <dbReference type="Proteomes" id="UP000321154"/>
    </source>
</evidence>
<comment type="caution">
    <text evidence="1">The sequence shown here is derived from an EMBL/GenBank/DDBJ whole genome shotgun (WGS) entry which is preliminary data.</text>
</comment>
<protein>
    <submittedName>
        <fullName evidence="1">Uncharacterized protein</fullName>
    </submittedName>
</protein>